<dbReference type="PRINTS" id="PR00976">
    <property type="entry name" value="RIBOSOMALS21"/>
</dbReference>
<dbReference type="NCBIfam" id="TIGR00030">
    <property type="entry name" value="S21p"/>
    <property type="match status" value="1"/>
</dbReference>
<dbReference type="HAMAP" id="MF_00358">
    <property type="entry name" value="Ribosomal_bS21"/>
    <property type="match status" value="1"/>
</dbReference>
<keyword evidence="3 5" id="KW-0687">Ribonucleoprotein</keyword>
<evidence type="ECO:0000256" key="3">
    <source>
        <dbReference type="ARBA" id="ARBA00023274"/>
    </source>
</evidence>
<protein>
    <recommendedName>
        <fullName evidence="4 5">Small ribosomal subunit protein bS21</fullName>
    </recommendedName>
</protein>
<dbReference type="InterPro" id="IPR038380">
    <property type="entry name" value="Ribosomal_bS21_sf"/>
</dbReference>
<dbReference type="PATRIC" id="fig|980422.3.peg.396"/>
<evidence type="ECO:0000256" key="6">
    <source>
        <dbReference type="RuleBase" id="RU000667"/>
    </source>
</evidence>
<dbReference type="Gene3D" id="1.20.5.1150">
    <property type="entry name" value="Ribosomal protein S8"/>
    <property type="match status" value="1"/>
</dbReference>
<organism evidence="7 8">
    <name type="scientific">Strawberry lethal yellows phytoplasma (CPA) str. NZSb11</name>
    <dbReference type="NCBI Taxonomy" id="980422"/>
    <lineage>
        <taxon>Bacteria</taxon>
        <taxon>Bacillati</taxon>
        <taxon>Mycoplasmatota</taxon>
        <taxon>Mollicutes</taxon>
        <taxon>Acholeplasmatales</taxon>
        <taxon>Acholeplasmataceae</taxon>
        <taxon>Candidatus Phytoplasma</taxon>
        <taxon>16SrXII (Stolbur group)</taxon>
    </lineage>
</organism>
<evidence type="ECO:0000313" key="8">
    <source>
        <dbReference type="Proteomes" id="UP000013941"/>
    </source>
</evidence>
<dbReference type="GO" id="GO:1990904">
    <property type="term" value="C:ribonucleoprotein complex"/>
    <property type="evidence" value="ECO:0007669"/>
    <property type="project" value="UniProtKB-KW"/>
</dbReference>
<dbReference type="Pfam" id="PF01165">
    <property type="entry name" value="Ribosomal_S21"/>
    <property type="match status" value="1"/>
</dbReference>
<comment type="similarity">
    <text evidence="1 5 6">Belongs to the bacterial ribosomal protein bS21 family.</text>
</comment>
<evidence type="ECO:0000256" key="1">
    <source>
        <dbReference type="ARBA" id="ARBA00006640"/>
    </source>
</evidence>
<dbReference type="GO" id="GO:0006412">
    <property type="term" value="P:translation"/>
    <property type="evidence" value="ECO:0007669"/>
    <property type="project" value="UniProtKB-UniRule"/>
</dbReference>
<accession>R4RLY4</accession>
<proteinExistence type="inferred from homology"/>
<evidence type="ECO:0000313" key="7">
    <source>
        <dbReference type="EMBL" id="AGL90345.1"/>
    </source>
</evidence>
<sequence length="79" mass="9344">MICLFLAFLKIINLIIEGGEKLMSKIFLRKGETIDETLRRFKREVAKNGVLAEARRKEHYIKPSVQRKNLQKSMRGKRR</sequence>
<dbReference type="HOGENOM" id="CLU_159258_3_2_14"/>
<dbReference type="GO" id="GO:0005840">
    <property type="term" value="C:ribosome"/>
    <property type="evidence" value="ECO:0007669"/>
    <property type="project" value="UniProtKB-KW"/>
</dbReference>
<gene>
    <name evidence="5 7" type="primary">rpsU</name>
    <name evidence="7" type="ORF">SLY_0425</name>
</gene>
<name>R4RLY4_PHYAS</name>
<reference evidence="7 8" key="1">
    <citation type="journal article" date="2013" name="BMC Genomics">
        <title>Comparison of the complete genome sequence of two closely related isolates of 'Candidatus Phytoplasma australiense' reveals genome plasticity.</title>
        <authorList>
            <person name="Andersen M.T."/>
            <person name="Liefting L.W."/>
            <person name="Havukkala I."/>
            <person name="Beever R.E."/>
        </authorList>
    </citation>
    <scope>NUCLEOTIDE SEQUENCE [LARGE SCALE GENOMIC DNA]</scope>
    <source>
        <strain evidence="7 8">NZSb11</strain>
    </source>
</reference>
<evidence type="ECO:0000256" key="4">
    <source>
        <dbReference type="ARBA" id="ARBA00035135"/>
    </source>
</evidence>
<dbReference type="KEGG" id="nzs:SLY_0425"/>
<evidence type="ECO:0000256" key="2">
    <source>
        <dbReference type="ARBA" id="ARBA00022980"/>
    </source>
</evidence>
<dbReference type="AlphaFoldDB" id="R4RLY4"/>
<keyword evidence="2 5" id="KW-0689">Ribosomal protein</keyword>
<dbReference type="Proteomes" id="UP000013941">
    <property type="component" value="Chromosome"/>
</dbReference>
<keyword evidence="8" id="KW-1185">Reference proteome</keyword>
<dbReference type="EMBL" id="CP002548">
    <property type="protein sequence ID" value="AGL90345.1"/>
    <property type="molecule type" value="Genomic_DNA"/>
</dbReference>
<dbReference type="InterPro" id="IPR001911">
    <property type="entry name" value="Ribosomal_bS21"/>
</dbReference>
<evidence type="ECO:0000256" key="5">
    <source>
        <dbReference type="HAMAP-Rule" id="MF_00358"/>
    </source>
</evidence>
<dbReference type="GO" id="GO:0003735">
    <property type="term" value="F:structural constituent of ribosome"/>
    <property type="evidence" value="ECO:0007669"/>
    <property type="project" value="InterPro"/>
</dbReference>